<name>A0A803Q5K0_CANSA</name>
<sequence length="122" mass="13090">MKQTCRRVPPSDPNIARVATSGRVRVVEEANQPHVNGDPGVDQGVENPDAESDHEEVASVRKRRIGLGTSTSVRSVTSGWMTPCRKLAGMPKGTLLLMAFEGLDTMNSYGCHSSNALSPPCK</sequence>
<reference evidence="2" key="1">
    <citation type="submission" date="2018-11" db="EMBL/GenBank/DDBJ databases">
        <authorList>
            <person name="Grassa J C."/>
        </authorList>
    </citation>
    <scope>NUCLEOTIDE SEQUENCE [LARGE SCALE GENOMIC DNA]</scope>
</reference>
<dbReference type="EMBL" id="UZAU01000639">
    <property type="status" value="NOT_ANNOTATED_CDS"/>
    <property type="molecule type" value="Genomic_DNA"/>
</dbReference>
<organism evidence="2 3">
    <name type="scientific">Cannabis sativa</name>
    <name type="common">Hemp</name>
    <name type="synonym">Marijuana</name>
    <dbReference type="NCBI Taxonomy" id="3483"/>
    <lineage>
        <taxon>Eukaryota</taxon>
        <taxon>Viridiplantae</taxon>
        <taxon>Streptophyta</taxon>
        <taxon>Embryophyta</taxon>
        <taxon>Tracheophyta</taxon>
        <taxon>Spermatophyta</taxon>
        <taxon>Magnoliopsida</taxon>
        <taxon>eudicotyledons</taxon>
        <taxon>Gunneridae</taxon>
        <taxon>Pentapetalae</taxon>
        <taxon>rosids</taxon>
        <taxon>fabids</taxon>
        <taxon>Rosales</taxon>
        <taxon>Cannabaceae</taxon>
        <taxon>Cannabis</taxon>
    </lineage>
</organism>
<dbReference type="EnsemblPlants" id="evm.model.07.571">
    <property type="protein sequence ID" value="cds.evm.model.07.571"/>
    <property type="gene ID" value="evm.TU.07.571"/>
</dbReference>
<dbReference type="Gramene" id="evm.model.07.571">
    <property type="protein sequence ID" value="cds.evm.model.07.571"/>
    <property type="gene ID" value="evm.TU.07.571"/>
</dbReference>
<feature type="region of interest" description="Disordered" evidence="1">
    <location>
        <begin position="30"/>
        <end position="63"/>
    </location>
</feature>
<proteinExistence type="predicted"/>
<reference evidence="2" key="2">
    <citation type="submission" date="2021-03" db="UniProtKB">
        <authorList>
            <consortium name="EnsemblPlants"/>
        </authorList>
    </citation>
    <scope>IDENTIFICATION</scope>
</reference>
<protein>
    <submittedName>
        <fullName evidence="2">Uncharacterized protein</fullName>
    </submittedName>
</protein>
<evidence type="ECO:0000256" key="1">
    <source>
        <dbReference type="SAM" id="MobiDB-lite"/>
    </source>
</evidence>
<accession>A0A803Q5K0</accession>
<dbReference type="AlphaFoldDB" id="A0A803Q5K0"/>
<evidence type="ECO:0000313" key="3">
    <source>
        <dbReference type="Proteomes" id="UP000596661"/>
    </source>
</evidence>
<dbReference type="Proteomes" id="UP000596661">
    <property type="component" value="Chromosome 7"/>
</dbReference>
<keyword evidence="3" id="KW-1185">Reference proteome</keyword>
<evidence type="ECO:0000313" key="2">
    <source>
        <dbReference type="EnsemblPlants" id="cds.evm.model.07.571"/>
    </source>
</evidence>